<dbReference type="Pfam" id="PF02321">
    <property type="entry name" value="OEP"/>
    <property type="match status" value="2"/>
</dbReference>
<reference evidence="8 9" key="1">
    <citation type="journal article" date="2006" name="J. Bacteriol.">
        <title>Comparative genomic analysis of three strains of Ehrlichia ruminantium reveals an active process of genome size plasticity.</title>
        <authorList>
            <person name="Frutos R."/>
            <person name="Viari A."/>
            <person name="Ferraz C."/>
            <person name="Morgat A."/>
            <person name="Eychenie S."/>
            <person name="Kandassami Y."/>
            <person name="Chantal I."/>
            <person name="Bensaid A."/>
            <person name="Coissac E."/>
            <person name="Vachiery N."/>
            <person name="Demaille J."/>
            <person name="Martinez D."/>
        </authorList>
    </citation>
    <scope>NUCLEOTIDE SEQUENCE [LARGE SCALE GENOMIC DNA]</scope>
    <source>
        <strain evidence="8 9">Welgevonden</strain>
    </source>
</reference>
<dbReference type="eggNOG" id="COG1538">
    <property type="taxonomic scope" value="Bacteria"/>
</dbReference>
<evidence type="ECO:0000256" key="6">
    <source>
        <dbReference type="ARBA" id="ARBA00023136"/>
    </source>
</evidence>
<organism evidence="8 9">
    <name type="scientific">Ehrlichia ruminantium (strain Welgevonden)</name>
    <dbReference type="NCBI Taxonomy" id="254945"/>
    <lineage>
        <taxon>Bacteria</taxon>
        <taxon>Pseudomonadati</taxon>
        <taxon>Pseudomonadota</taxon>
        <taxon>Alphaproteobacteria</taxon>
        <taxon>Rickettsiales</taxon>
        <taxon>Anaplasmataceae</taxon>
        <taxon>Ehrlichia</taxon>
    </lineage>
</organism>
<keyword evidence="5" id="KW-0812">Transmembrane</keyword>
<dbReference type="InterPro" id="IPR051906">
    <property type="entry name" value="TolC-like"/>
</dbReference>
<keyword evidence="9" id="KW-1185">Reference proteome</keyword>
<dbReference type="GO" id="GO:0015288">
    <property type="term" value="F:porin activity"/>
    <property type="evidence" value="ECO:0007669"/>
    <property type="project" value="TreeGrafter"/>
</dbReference>
<evidence type="ECO:0000256" key="3">
    <source>
        <dbReference type="ARBA" id="ARBA00022448"/>
    </source>
</evidence>
<evidence type="ECO:0000313" key="9">
    <source>
        <dbReference type="Proteomes" id="UP000001021"/>
    </source>
</evidence>
<evidence type="ECO:0000313" key="8">
    <source>
        <dbReference type="EMBL" id="CAI27319.1"/>
    </source>
</evidence>
<dbReference type="PANTHER" id="PTHR30026:SF20">
    <property type="entry name" value="OUTER MEMBRANE PROTEIN TOLC"/>
    <property type="match status" value="1"/>
</dbReference>
<dbReference type="KEGG" id="erw:ERWE_CDS_08250"/>
<comment type="subcellular location">
    <subcellularLocation>
        <location evidence="1">Cell outer membrane</location>
    </subcellularLocation>
</comment>
<dbReference type="GO" id="GO:0009279">
    <property type="term" value="C:cell outer membrane"/>
    <property type="evidence" value="ECO:0007669"/>
    <property type="project" value="UniProtKB-SubCell"/>
</dbReference>
<keyword evidence="7" id="KW-0998">Cell outer membrane</keyword>
<evidence type="ECO:0000256" key="1">
    <source>
        <dbReference type="ARBA" id="ARBA00004442"/>
    </source>
</evidence>
<evidence type="ECO:0000256" key="7">
    <source>
        <dbReference type="ARBA" id="ARBA00023237"/>
    </source>
</evidence>
<accession>A0A0H3M985</accession>
<dbReference type="KEGG" id="eru:Erum7800"/>
<keyword evidence="6" id="KW-0472">Membrane</keyword>
<evidence type="ECO:0000256" key="4">
    <source>
        <dbReference type="ARBA" id="ARBA00022452"/>
    </source>
</evidence>
<evidence type="ECO:0000256" key="5">
    <source>
        <dbReference type="ARBA" id="ARBA00022692"/>
    </source>
</evidence>
<dbReference type="PANTHER" id="PTHR30026">
    <property type="entry name" value="OUTER MEMBRANE PROTEIN TOLC"/>
    <property type="match status" value="1"/>
</dbReference>
<dbReference type="GO" id="GO:0015562">
    <property type="term" value="F:efflux transmembrane transporter activity"/>
    <property type="evidence" value="ECO:0007669"/>
    <property type="project" value="InterPro"/>
</dbReference>
<dbReference type="AlphaFoldDB" id="A0A0H3M985"/>
<dbReference type="InterPro" id="IPR003423">
    <property type="entry name" value="OMP_efflux"/>
</dbReference>
<dbReference type="NCBIfam" id="TIGR01844">
    <property type="entry name" value="type_I_sec_TolC"/>
    <property type="match status" value="1"/>
</dbReference>
<comment type="similarity">
    <text evidence="2">Belongs to the outer membrane factor (OMF) (TC 1.B.17) family.</text>
</comment>
<sequence>MYKTCYILILIMVLIMLPHGSYCTDLNQALHAALKNNPSIKAKFYGSLENRQRLKLSSISKFLPSIVYSYNSRFPGLTSDHNIKNMSISVTQQVFNGGADAAAFQQAKYLTNIEEINFLLEKQNVLLNAVKAYMKVLTTSEVYKLTQHTEKVLTEHLLATEKRFALAEVTKTDVSQATARLSAAKSESIKAYGNMKAAEASYVHTIGELPIDLQDPVAPVLPSSVEEALEIAQRNNLSLQISNNGHKAAKQGVLIALGHLLPSISVSAVTSYTETDILNKDIQKTEDVFEIKMSLPIFQQGLNLGAVTQSELAVKQKMYAYYEALNSIKESIVSNWESISTANSMLQAAQDHVKYTEVVLFGVKKEVELNLRTILDVLDAEEELLKAKVNLVNVQSNVIISIYNLLALIGQLNIN</sequence>
<dbReference type="Gene3D" id="1.20.1600.10">
    <property type="entry name" value="Outer membrane efflux proteins (OEP)"/>
    <property type="match status" value="1"/>
</dbReference>
<dbReference type="GO" id="GO:1990281">
    <property type="term" value="C:efflux pump complex"/>
    <property type="evidence" value="ECO:0007669"/>
    <property type="project" value="TreeGrafter"/>
</dbReference>
<dbReference type="SUPFAM" id="SSF56954">
    <property type="entry name" value="Outer membrane efflux proteins (OEP)"/>
    <property type="match status" value="1"/>
</dbReference>
<protein>
    <submittedName>
        <fullName evidence="8">Outer membrane protein tolC</fullName>
    </submittedName>
</protein>
<keyword evidence="4" id="KW-1134">Transmembrane beta strand</keyword>
<name>A0A0H3M985_EHRRW</name>
<dbReference type="Proteomes" id="UP000001021">
    <property type="component" value="Chromosome"/>
</dbReference>
<dbReference type="InterPro" id="IPR010130">
    <property type="entry name" value="T1SS_OMP_TolC"/>
</dbReference>
<keyword evidence="3" id="KW-0813">Transport</keyword>
<dbReference type="EMBL" id="CR925678">
    <property type="protein sequence ID" value="CAI27319.1"/>
    <property type="molecule type" value="Genomic_DNA"/>
</dbReference>
<dbReference type="HOGENOM" id="CLU_012817_0_1_5"/>
<evidence type="ECO:0000256" key="2">
    <source>
        <dbReference type="ARBA" id="ARBA00007613"/>
    </source>
</evidence>
<gene>
    <name evidence="8" type="primary">tolC</name>
    <name evidence="8" type="ordered locus">ERWE_CDS_08250</name>
</gene>
<proteinExistence type="inferred from homology"/>